<dbReference type="Pfam" id="PF00501">
    <property type="entry name" value="AMP-binding"/>
    <property type="match status" value="1"/>
</dbReference>
<dbReference type="CDD" id="cd05971">
    <property type="entry name" value="MACS_like_3"/>
    <property type="match status" value="1"/>
</dbReference>
<dbReference type="GO" id="GO:0003987">
    <property type="term" value="F:acetate-CoA ligase activity"/>
    <property type="evidence" value="ECO:0007669"/>
    <property type="project" value="UniProtKB-EC"/>
</dbReference>
<keyword evidence="8" id="KW-1185">Reference proteome</keyword>
<evidence type="ECO:0000256" key="4">
    <source>
        <dbReference type="ARBA" id="ARBA00022840"/>
    </source>
</evidence>
<evidence type="ECO:0000313" key="8">
    <source>
        <dbReference type="Proteomes" id="UP001232973"/>
    </source>
</evidence>
<dbReference type="EC" id="6.2.1.1" evidence="7"/>
<protein>
    <submittedName>
        <fullName evidence="7">Acetyl-CoA synthetase</fullName>
        <ecNumber evidence="7">6.2.1.1</ecNumber>
    </submittedName>
</protein>
<name>A0ABT9XIC4_9BACL</name>
<dbReference type="Gene3D" id="3.40.50.12780">
    <property type="entry name" value="N-terminal domain of ligase-like"/>
    <property type="match status" value="1"/>
</dbReference>
<dbReference type="InterPro" id="IPR045851">
    <property type="entry name" value="AMP-bd_C_sf"/>
</dbReference>
<feature type="domain" description="AMP-binding enzyme C-terminal" evidence="6">
    <location>
        <begin position="462"/>
        <end position="540"/>
    </location>
</feature>
<dbReference type="Proteomes" id="UP001232973">
    <property type="component" value="Unassembled WGS sequence"/>
</dbReference>
<feature type="domain" description="AMP-dependent synthetase/ligase" evidence="5">
    <location>
        <begin position="43"/>
        <end position="412"/>
    </location>
</feature>
<dbReference type="InterPro" id="IPR025110">
    <property type="entry name" value="AMP-bd_C"/>
</dbReference>
<evidence type="ECO:0000256" key="1">
    <source>
        <dbReference type="ARBA" id="ARBA00006432"/>
    </source>
</evidence>
<dbReference type="InterPro" id="IPR051087">
    <property type="entry name" value="Mitochondrial_ACSM"/>
</dbReference>
<comment type="similarity">
    <text evidence="1">Belongs to the ATP-dependent AMP-binding enzyme family.</text>
</comment>
<gene>
    <name evidence="7" type="ORF">J2S03_001810</name>
</gene>
<evidence type="ECO:0000256" key="2">
    <source>
        <dbReference type="ARBA" id="ARBA00022598"/>
    </source>
</evidence>
<keyword evidence="3" id="KW-0547">Nucleotide-binding</keyword>
<evidence type="ECO:0000259" key="6">
    <source>
        <dbReference type="Pfam" id="PF13193"/>
    </source>
</evidence>
<dbReference type="EMBL" id="JAUSTP010000012">
    <property type="protein sequence ID" value="MDQ0189947.1"/>
    <property type="molecule type" value="Genomic_DNA"/>
</dbReference>
<dbReference type="InterPro" id="IPR049515">
    <property type="entry name" value="MACS_put"/>
</dbReference>
<comment type="caution">
    <text evidence="7">The sequence shown here is derived from an EMBL/GenBank/DDBJ whole genome shotgun (WGS) entry which is preliminary data.</text>
</comment>
<dbReference type="SUPFAM" id="SSF56801">
    <property type="entry name" value="Acetyl-CoA synthetase-like"/>
    <property type="match status" value="1"/>
</dbReference>
<sequence>MDMMEDIWEPYARREAASAYEHLYPSFEWNIPASFNIAIAACDRHAAAHPDKVAILFDRGKGTSERWTFRHLKADSNRLANALRGLGVKSGDRVAIFLSQSPQLPIAHFAVYKLGAVVVPLFTLFGHEAVVHRTGDSASRVLITDREHVELVLDCLPQLPTLEHILVVDEPAAGTLFVPDLMAKSSDQFQVVQTKADDPAIIIYTSGTTGKAKGALHGHRVLLGHLPGVSVSHDLMPRPGDFIWTPADWAWIGGMFDVLFPALYWAVPIVARRMPKFDPLEAFDLMARWQVKNVFLPPTAVKLMRQVDNPRGRWPISLRTIACGGESLGEETLRWARETLGVHINEFYGQTECNMVVSNCASLFEARPGSMGKPAPGHDVAIIDDQGRPLPHGEIGEIGVRRGDPVMFLGYWNQPAATERKFVGDWLRTGDMGYMDADGYLYFVGRDDDIISSAGYRIGPAEVEETLVQHQAVLMAAVIGRPDETRGEVVKAFVRLRGCVEPSDALKSELQAWVRQRLGAHEYPREVEFVSEFPMTPSGKIQRAVLRQQERERKKASL</sequence>
<reference evidence="7 8" key="1">
    <citation type="submission" date="2023-07" db="EMBL/GenBank/DDBJ databases">
        <title>Genomic Encyclopedia of Type Strains, Phase IV (KMG-IV): sequencing the most valuable type-strain genomes for metagenomic binning, comparative biology and taxonomic classification.</title>
        <authorList>
            <person name="Goeker M."/>
        </authorList>
    </citation>
    <scope>NUCLEOTIDE SEQUENCE [LARGE SCALE GENOMIC DNA]</scope>
    <source>
        <strain evidence="7 8">DSM 4006</strain>
    </source>
</reference>
<dbReference type="PROSITE" id="PS00455">
    <property type="entry name" value="AMP_BINDING"/>
    <property type="match status" value="1"/>
</dbReference>
<dbReference type="PANTHER" id="PTHR43605">
    <property type="entry name" value="ACYL-COENZYME A SYNTHETASE"/>
    <property type="match status" value="1"/>
</dbReference>
<dbReference type="InterPro" id="IPR042099">
    <property type="entry name" value="ANL_N_sf"/>
</dbReference>
<dbReference type="InterPro" id="IPR000873">
    <property type="entry name" value="AMP-dep_synth/lig_dom"/>
</dbReference>
<accession>A0ABT9XIC4</accession>
<dbReference type="Pfam" id="PF13193">
    <property type="entry name" value="AMP-binding_C"/>
    <property type="match status" value="1"/>
</dbReference>
<keyword evidence="4" id="KW-0067">ATP-binding</keyword>
<evidence type="ECO:0000313" key="7">
    <source>
        <dbReference type="EMBL" id="MDQ0189947.1"/>
    </source>
</evidence>
<keyword evidence="2 7" id="KW-0436">Ligase</keyword>
<organism evidence="7 8">
    <name type="scientific">Alicyclobacillus cycloheptanicus</name>
    <dbReference type="NCBI Taxonomy" id="1457"/>
    <lineage>
        <taxon>Bacteria</taxon>
        <taxon>Bacillati</taxon>
        <taxon>Bacillota</taxon>
        <taxon>Bacilli</taxon>
        <taxon>Bacillales</taxon>
        <taxon>Alicyclobacillaceae</taxon>
        <taxon>Alicyclobacillus</taxon>
    </lineage>
</organism>
<dbReference type="Gene3D" id="3.30.300.30">
    <property type="match status" value="1"/>
</dbReference>
<evidence type="ECO:0000256" key="3">
    <source>
        <dbReference type="ARBA" id="ARBA00022741"/>
    </source>
</evidence>
<dbReference type="PANTHER" id="PTHR43605:SF10">
    <property type="entry name" value="ACYL-COA SYNTHETASE MEDIUM CHAIN FAMILY MEMBER 3"/>
    <property type="match status" value="1"/>
</dbReference>
<dbReference type="InterPro" id="IPR020845">
    <property type="entry name" value="AMP-binding_CS"/>
</dbReference>
<proteinExistence type="inferred from homology"/>
<evidence type="ECO:0000259" key="5">
    <source>
        <dbReference type="Pfam" id="PF00501"/>
    </source>
</evidence>